<reference evidence="7 8" key="1">
    <citation type="submission" date="2024-07" db="EMBL/GenBank/DDBJ databases">
        <title>Section-level genome sequencing and comparative genomics of Aspergillus sections Usti and Cavernicolus.</title>
        <authorList>
            <consortium name="Lawrence Berkeley National Laboratory"/>
            <person name="Nybo J.L."/>
            <person name="Vesth T.C."/>
            <person name="Theobald S."/>
            <person name="Frisvad J.C."/>
            <person name="Larsen T.O."/>
            <person name="Kjaerboelling I."/>
            <person name="Rothschild-Mancinelli K."/>
            <person name="Lyhne E.K."/>
            <person name="Kogle M.E."/>
            <person name="Barry K."/>
            <person name="Clum A."/>
            <person name="Na H."/>
            <person name="Ledsgaard L."/>
            <person name="Lin J."/>
            <person name="Lipzen A."/>
            <person name="Kuo A."/>
            <person name="Riley R."/>
            <person name="Mondo S."/>
            <person name="Labutti K."/>
            <person name="Haridas S."/>
            <person name="Pangalinan J."/>
            <person name="Salamov A.A."/>
            <person name="Simmons B.A."/>
            <person name="Magnuson J.K."/>
            <person name="Chen J."/>
            <person name="Drula E."/>
            <person name="Henrissat B."/>
            <person name="Wiebenga A."/>
            <person name="Lubbers R.J."/>
            <person name="Gomes A.C."/>
            <person name="Macurrencykelacurrency M.R."/>
            <person name="Stajich J."/>
            <person name="Grigoriev I.V."/>
            <person name="Mortensen U.H."/>
            <person name="De Vries R.P."/>
            <person name="Baker S.E."/>
            <person name="Andersen M.R."/>
        </authorList>
    </citation>
    <scope>NUCLEOTIDE SEQUENCE [LARGE SCALE GENOMIC DNA]</scope>
    <source>
        <strain evidence="7 8">CBS 449.75</strain>
    </source>
</reference>
<dbReference type="RefSeq" id="XP_070887861.1">
    <property type="nucleotide sequence ID" value="XM_071028755.1"/>
</dbReference>
<comment type="caution">
    <text evidence="7">The sequence shown here is derived from an EMBL/GenBank/DDBJ whole genome shotgun (WGS) entry which is preliminary data.</text>
</comment>
<keyword evidence="3" id="KW-0809">Transit peptide</keyword>
<dbReference type="InterPro" id="IPR019189">
    <property type="entry name" value="Ribosomal_mL41"/>
</dbReference>
<evidence type="ECO:0000256" key="1">
    <source>
        <dbReference type="ARBA" id="ARBA00004173"/>
    </source>
</evidence>
<protein>
    <submittedName>
        <fullName evidence="7">Uncharacterized protein</fullName>
    </submittedName>
</protein>
<proteinExistence type="inferred from homology"/>
<evidence type="ECO:0000256" key="2">
    <source>
        <dbReference type="ARBA" id="ARBA00010152"/>
    </source>
</evidence>
<accession>A0ABR4LWG5</accession>
<dbReference type="GeneID" id="98143827"/>
<keyword evidence="4" id="KW-0689">Ribosomal protein</keyword>
<dbReference type="EMBL" id="JBFXLQ010000012">
    <property type="protein sequence ID" value="KAL2868882.1"/>
    <property type="molecule type" value="Genomic_DNA"/>
</dbReference>
<sequence length="189" mass="22593">MVRATQPLMARLRLTTKQVNGGYYKGNRTGSMGFFAKNGSYVIDWRKVRTYVVPENLNEFKLTPFVTKLMPPTKSKYVKDIERNGRTHTVERALEDKDFLDIWAADNGPEVIKQERRDQIREERERRRQEELELLEAQFGERDRIREKKIRQLQERLEEGRLREGDRIKTEMLKRRLELRGGGRRTERV</sequence>
<evidence type="ECO:0000313" key="8">
    <source>
        <dbReference type="Proteomes" id="UP001610432"/>
    </source>
</evidence>
<dbReference type="Proteomes" id="UP001610432">
    <property type="component" value="Unassembled WGS sequence"/>
</dbReference>
<keyword evidence="5" id="KW-0496">Mitochondrion</keyword>
<comment type="similarity">
    <text evidence="2">Belongs to the mitochondrion-specific ribosomal protein mL41 family.</text>
</comment>
<dbReference type="Pfam" id="PF09809">
    <property type="entry name" value="MRP-L27"/>
    <property type="match status" value="1"/>
</dbReference>
<evidence type="ECO:0000256" key="4">
    <source>
        <dbReference type="ARBA" id="ARBA00022980"/>
    </source>
</evidence>
<evidence type="ECO:0000256" key="5">
    <source>
        <dbReference type="ARBA" id="ARBA00023128"/>
    </source>
</evidence>
<gene>
    <name evidence="7" type="ORF">BJX67DRAFT_349465</name>
</gene>
<evidence type="ECO:0000256" key="3">
    <source>
        <dbReference type="ARBA" id="ARBA00022946"/>
    </source>
</evidence>
<dbReference type="PANTHER" id="PTHR21338">
    <property type="entry name" value="MITOCHONDRIAL RIBOSOMAL PROTEIN L41"/>
    <property type="match status" value="1"/>
</dbReference>
<keyword evidence="8" id="KW-1185">Reference proteome</keyword>
<comment type="subcellular location">
    <subcellularLocation>
        <location evidence="1">Mitochondrion</location>
    </subcellularLocation>
</comment>
<keyword evidence="6" id="KW-0687">Ribonucleoprotein</keyword>
<dbReference type="PANTHER" id="PTHR21338:SF0">
    <property type="entry name" value="LARGE RIBOSOMAL SUBUNIT PROTEIN ML41"/>
    <property type="match status" value="1"/>
</dbReference>
<evidence type="ECO:0000256" key="6">
    <source>
        <dbReference type="ARBA" id="ARBA00023274"/>
    </source>
</evidence>
<evidence type="ECO:0000313" key="7">
    <source>
        <dbReference type="EMBL" id="KAL2868882.1"/>
    </source>
</evidence>
<organism evidence="7 8">
    <name type="scientific">Aspergillus lucknowensis</name>
    <dbReference type="NCBI Taxonomy" id="176173"/>
    <lineage>
        <taxon>Eukaryota</taxon>
        <taxon>Fungi</taxon>
        <taxon>Dikarya</taxon>
        <taxon>Ascomycota</taxon>
        <taxon>Pezizomycotina</taxon>
        <taxon>Eurotiomycetes</taxon>
        <taxon>Eurotiomycetidae</taxon>
        <taxon>Eurotiales</taxon>
        <taxon>Aspergillaceae</taxon>
        <taxon>Aspergillus</taxon>
        <taxon>Aspergillus subgen. Nidulantes</taxon>
    </lineage>
</organism>
<name>A0ABR4LWG5_9EURO</name>